<organism evidence="1">
    <name type="scientific">Homalodisca liturata</name>
    <dbReference type="NCBI Taxonomy" id="320908"/>
    <lineage>
        <taxon>Eukaryota</taxon>
        <taxon>Metazoa</taxon>
        <taxon>Ecdysozoa</taxon>
        <taxon>Arthropoda</taxon>
        <taxon>Hexapoda</taxon>
        <taxon>Insecta</taxon>
        <taxon>Pterygota</taxon>
        <taxon>Neoptera</taxon>
        <taxon>Paraneoptera</taxon>
        <taxon>Hemiptera</taxon>
        <taxon>Auchenorrhyncha</taxon>
        <taxon>Membracoidea</taxon>
        <taxon>Cicadellidae</taxon>
        <taxon>Cicadellinae</taxon>
        <taxon>Proconiini</taxon>
        <taxon>Homalodisca</taxon>
    </lineage>
</organism>
<feature type="non-terminal residue" evidence="1">
    <location>
        <position position="157"/>
    </location>
</feature>
<sequence length="157" mass="18444">HFPIYIKFKVQSKNSPTRLPMSNVKNQQIKFINKRNYKKANWKGYTKSIKGNLTKLETYGTQPTIDKLYDIKYQAAEENIPYIKPVMNASFTPKAWWTQECSHAVAKRRLALKKFRLAMTPSNYKIFQNAQLEAREVIRIAKKRGWEELCHKMASSN</sequence>
<reference evidence="1" key="1">
    <citation type="submission" date="2015-11" db="EMBL/GenBank/DDBJ databases">
        <title>De novo transcriptome assembly of four potential Pierce s Disease insect vectors from Arizona vineyards.</title>
        <authorList>
            <person name="Tassone E.E."/>
        </authorList>
    </citation>
    <scope>NUCLEOTIDE SEQUENCE</scope>
</reference>
<gene>
    <name evidence="1" type="ORF">g.5790</name>
</gene>
<dbReference type="EMBL" id="GECU01035354">
    <property type="protein sequence ID" value="JAS72352.1"/>
    <property type="molecule type" value="Transcribed_RNA"/>
</dbReference>
<name>A0A1B6HCL7_9HEMI</name>
<evidence type="ECO:0000313" key="1">
    <source>
        <dbReference type="EMBL" id="JAS72352.1"/>
    </source>
</evidence>
<dbReference type="AlphaFoldDB" id="A0A1B6HCL7"/>
<feature type="non-terminal residue" evidence="1">
    <location>
        <position position="1"/>
    </location>
</feature>
<proteinExistence type="predicted"/>
<accession>A0A1B6HCL7</accession>
<protein>
    <submittedName>
        <fullName evidence="1">Uncharacterized protein</fullName>
    </submittedName>
</protein>